<dbReference type="PANTHER" id="PTHR11999">
    <property type="entry name" value="GROUP II PYRIDOXAL-5-PHOSPHATE DECARBOXYLASE"/>
    <property type="match status" value="1"/>
</dbReference>
<keyword evidence="3" id="KW-0210">Decarboxylase</keyword>
<dbReference type="Gene3D" id="3.90.1150.10">
    <property type="entry name" value="Aspartate Aminotransferase, domain 1"/>
    <property type="match status" value="1"/>
</dbReference>
<dbReference type="GO" id="GO:0019752">
    <property type="term" value="P:carboxylic acid metabolic process"/>
    <property type="evidence" value="ECO:0007669"/>
    <property type="project" value="InterPro"/>
</dbReference>
<name>A0A0C2TK30_AMAMK</name>
<organism evidence="8 9">
    <name type="scientific">Amanita muscaria (strain Koide BX008)</name>
    <dbReference type="NCBI Taxonomy" id="946122"/>
    <lineage>
        <taxon>Eukaryota</taxon>
        <taxon>Fungi</taxon>
        <taxon>Dikarya</taxon>
        <taxon>Basidiomycota</taxon>
        <taxon>Agaricomycotina</taxon>
        <taxon>Agaricomycetes</taxon>
        <taxon>Agaricomycetidae</taxon>
        <taxon>Agaricales</taxon>
        <taxon>Pluteineae</taxon>
        <taxon>Amanitaceae</taxon>
        <taxon>Amanita</taxon>
    </lineage>
</organism>
<evidence type="ECO:0000256" key="6">
    <source>
        <dbReference type="PIRSR" id="PIRSR602129-50"/>
    </source>
</evidence>
<dbReference type="GO" id="GO:0005737">
    <property type="term" value="C:cytoplasm"/>
    <property type="evidence" value="ECO:0007669"/>
    <property type="project" value="TreeGrafter"/>
</dbReference>
<evidence type="ECO:0000256" key="1">
    <source>
        <dbReference type="ARBA" id="ARBA00001933"/>
    </source>
</evidence>
<evidence type="ECO:0000256" key="5">
    <source>
        <dbReference type="ARBA" id="ARBA00023239"/>
    </source>
</evidence>
<keyword evidence="9" id="KW-1185">Reference proteome</keyword>
<evidence type="ECO:0000256" key="7">
    <source>
        <dbReference type="RuleBase" id="RU000382"/>
    </source>
</evidence>
<evidence type="ECO:0000256" key="3">
    <source>
        <dbReference type="ARBA" id="ARBA00022793"/>
    </source>
</evidence>
<feature type="modified residue" description="N6-(pyridoxal phosphate)lysine" evidence="6">
    <location>
        <position position="300"/>
    </location>
</feature>
<dbReference type="GO" id="GO:0016831">
    <property type="term" value="F:carboxy-lyase activity"/>
    <property type="evidence" value="ECO:0007669"/>
    <property type="project" value="UniProtKB-KW"/>
</dbReference>
<proteinExistence type="inferred from homology"/>
<dbReference type="STRING" id="946122.A0A0C2TK30"/>
<dbReference type="Proteomes" id="UP000054549">
    <property type="component" value="Unassembled WGS sequence"/>
</dbReference>
<evidence type="ECO:0000256" key="2">
    <source>
        <dbReference type="ARBA" id="ARBA00009533"/>
    </source>
</evidence>
<accession>A0A0C2TK30</accession>
<dbReference type="GO" id="GO:0030170">
    <property type="term" value="F:pyridoxal phosphate binding"/>
    <property type="evidence" value="ECO:0007669"/>
    <property type="project" value="InterPro"/>
</dbReference>
<reference evidence="8 9" key="1">
    <citation type="submission" date="2014-04" db="EMBL/GenBank/DDBJ databases">
        <title>Evolutionary Origins and Diversification of the Mycorrhizal Mutualists.</title>
        <authorList>
            <consortium name="DOE Joint Genome Institute"/>
            <consortium name="Mycorrhizal Genomics Consortium"/>
            <person name="Kohler A."/>
            <person name="Kuo A."/>
            <person name="Nagy L.G."/>
            <person name="Floudas D."/>
            <person name="Copeland A."/>
            <person name="Barry K.W."/>
            <person name="Cichocki N."/>
            <person name="Veneault-Fourrey C."/>
            <person name="LaButti K."/>
            <person name="Lindquist E.A."/>
            <person name="Lipzen A."/>
            <person name="Lundell T."/>
            <person name="Morin E."/>
            <person name="Murat C."/>
            <person name="Riley R."/>
            <person name="Ohm R."/>
            <person name="Sun H."/>
            <person name="Tunlid A."/>
            <person name="Henrissat B."/>
            <person name="Grigoriev I.V."/>
            <person name="Hibbett D.S."/>
            <person name="Martin F."/>
        </authorList>
    </citation>
    <scope>NUCLEOTIDE SEQUENCE [LARGE SCALE GENOMIC DNA]</scope>
    <source>
        <strain evidence="8 9">Koide BX008</strain>
    </source>
</reference>
<keyword evidence="4 6" id="KW-0663">Pyridoxal phosphate</keyword>
<sequence>MDVEQFRKAGYQAIDRICDYYYSLQERPVVPRVEPGYLRLLVPPGPPEKGEDFQIVADDYQKIILPGLTHWQHPSFFAFFPAGCTFEGMLADLYSTSVCNPGFNWSASPACTELEAIVMDWAAQLLGLSPAFFNSSGVGGGVIQSTASDSALAAIVAARSRYQRVHPGVKLEDLVIYTTTQTHSLGTKAGIVLGLRVRHLQVWSEDRYALRGATLRTALEEDVNLGRKPFFLIATVGTTSSGAIDNLQEIGEILKDHPLLWLHVDAAWAGVALSCPEYRDRCYLNEINAIVTSFGTSFHKWGLTNLDTCTLWVRDRKLLTDALEVTPPFLRSKHSDPGSVINYRNWHLALGRRFRAVKLWFVLRSFGVEGFQNYIRRSVQLNEYFADLVRGSDLLELVTETSLALSVFRLNPRRSKSMKDLNELNRLFYDRISSRDDILLTQTVLNGVACIRFAVGAYRTEKKHIDQAFQLLLKEGRLAIKEWKGTEENHLMAYIPWNVWVIPYRA</sequence>
<evidence type="ECO:0000256" key="4">
    <source>
        <dbReference type="ARBA" id="ARBA00022898"/>
    </source>
</evidence>
<keyword evidence="5 7" id="KW-0456">Lyase</keyword>
<comment type="similarity">
    <text evidence="2 7">Belongs to the group II decarboxylase family.</text>
</comment>
<dbReference type="AlphaFoldDB" id="A0A0C2TK30"/>
<protein>
    <recommendedName>
        <fullName evidence="10">Aromatic-L-amino-acid decarboxylase</fullName>
    </recommendedName>
</protein>
<dbReference type="GO" id="GO:0006520">
    <property type="term" value="P:amino acid metabolic process"/>
    <property type="evidence" value="ECO:0007669"/>
    <property type="project" value="InterPro"/>
</dbReference>
<gene>
    <name evidence="8" type="ORF">M378DRAFT_1024371</name>
</gene>
<dbReference type="InterPro" id="IPR015421">
    <property type="entry name" value="PyrdxlP-dep_Trfase_major"/>
</dbReference>
<dbReference type="InterPro" id="IPR015422">
    <property type="entry name" value="PyrdxlP-dep_Trfase_small"/>
</dbReference>
<dbReference type="PANTHER" id="PTHR11999:SF70">
    <property type="entry name" value="MIP05841P"/>
    <property type="match status" value="1"/>
</dbReference>
<dbReference type="Gene3D" id="3.40.640.10">
    <property type="entry name" value="Type I PLP-dependent aspartate aminotransferase-like (Major domain)"/>
    <property type="match status" value="1"/>
</dbReference>
<dbReference type="HOGENOM" id="CLU_011856_3_1_1"/>
<evidence type="ECO:0000313" key="8">
    <source>
        <dbReference type="EMBL" id="KIL67369.1"/>
    </source>
</evidence>
<dbReference type="OrthoDB" id="639767at2759"/>
<dbReference type="SUPFAM" id="SSF53383">
    <property type="entry name" value="PLP-dependent transferases"/>
    <property type="match status" value="1"/>
</dbReference>
<evidence type="ECO:0000313" key="9">
    <source>
        <dbReference type="Proteomes" id="UP000054549"/>
    </source>
</evidence>
<dbReference type="PRINTS" id="PR00800">
    <property type="entry name" value="YHDCRBOXLASE"/>
</dbReference>
<dbReference type="InterPro" id="IPR010977">
    <property type="entry name" value="Aromatic_deC"/>
</dbReference>
<dbReference type="InterPro" id="IPR015424">
    <property type="entry name" value="PyrdxlP-dep_Trfase"/>
</dbReference>
<dbReference type="Pfam" id="PF00282">
    <property type="entry name" value="Pyridoxal_deC"/>
    <property type="match status" value="1"/>
</dbReference>
<dbReference type="InParanoid" id="A0A0C2TK30"/>
<dbReference type="Gene3D" id="1.20.1340.10">
    <property type="entry name" value="dopa decarboxylase, N-terminal domain"/>
    <property type="match status" value="1"/>
</dbReference>
<dbReference type="InterPro" id="IPR002129">
    <property type="entry name" value="PyrdxlP-dep_de-COase"/>
</dbReference>
<dbReference type="EMBL" id="KN818232">
    <property type="protein sequence ID" value="KIL67369.1"/>
    <property type="molecule type" value="Genomic_DNA"/>
</dbReference>
<comment type="cofactor">
    <cofactor evidence="1 6 7">
        <name>pyridoxal 5'-phosphate</name>
        <dbReference type="ChEBI" id="CHEBI:597326"/>
    </cofactor>
</comment>
<evidence type="ECO:0008006" key="10">
    <source>
        <dbReference type="Google" id="ProtNLM"/>
    </source>
</evidence>